<sequence length="62" mass="6833">MRGAGGAMRRANLRRRRPCEARPTPGATALGRLTRLRARRTVEHTSRVSHLAQAASNRCAPQ</sequence>
<evidence type="ECO:0000256" key="1">
    <source>
        <dbReference type="SAM" id="MobiDB-lite"/>
    </source>
</evidence>
<dbReference type="AlphaFoldDB" id="A0AAW9CV96"/>
<organism evidence="2 3">
    <name type="scientific">Burkholderia thailandensis</name>
    <dbReference type="NCBI Taxonomy" id="57975"/>
    <lineage>
        <taxon>Bacteria</taxon>
        <taxon>Pseudomonadati</taxon>
        <taxon>Pseudomonadota</taxon>
        <taxon>Betaproteobacteria</taxon>
        <taxon>Burkholderiales</taxon>
        <taxon>Burkholderiaceae</taxon>
        <taxon>Burkholderia</taxon>
        <taxon>pseudomallei group</taxon>
    </lineage>
</organism>
<feature type="region of interest" description="Disordered" evidence="1">
    <location>
        <begin position="42"/>
        <end position="62"/>
    </location>
</feature>
<name>A0AAW9CV96_BURTH</name>
<dbReference type="Proteomes" id="UP001272137">
    <property type="component" value="Unassembled WGS sequence"/>
</dbReference>
<evidence type="ECO:0000313" key="2">
    <source>
        <dbReference type="EMBL" id="MDW9252933.1"/>
    </source>
</evidence>
<accession>A0AAW9CV96</accession>
<protein>
    <submittedName>
        <fullName evidence="2">Uncharacterized protein</fullName>
    </submittedName>
</protein>
<proteinExistence type="predicted"/>
<evidence type="ECO:0000313" key="3">
    <source>
        <dbReference type="Proteomes" id="UP001272137"/>
    </source>
</evidence>
<comment type="caution">
    <text evidence="2">The sequence shown here is derived from an EMBL/GenBank/DDBJ whole genome shotgun (WGS) entry which is preliminary data.</text>
</comment>
<gene>
    <name evidence="2" type="ORF">C7S16_5264</name>
</gene>
<dbReference type="EMBL" id="QXCT01000001">
    <property type="protein sequence ID" value="MDW9252933.1"/>
    <property type="molecule type" value="Genomic_DNA"/>
</dbReference>
<feature type="region of interest" description="Disordered" evidence="1">
    <location>
        <begin position="1"/>
        <end position="27"/>
    </location>
</feature>
<reference evidence="2" key="1">
    <citation type="submission" date="2018-08" db="EMBL/GenBank/DDBJ databases">
        <title>Identification of Burkholderia cepacia strains that express a Burkholderia pseudomallei-like capsular polysaccharide.</title>
        <authorList>
            <person name="Burtnick M.N."/>
            <person name="Vongsouvath M."/>
            <person name="Newton P."/>
            <person name="Wuthiekanun V."/>
            <person name="Limmathurotsakul D."/>
            <person name="Brett P.J."/>
            <person name="Chantratita N."/>
            <person name="Dance D.A."/>
        </authorList>
    </citation>
    <scope>NUCLEOTIDE SEQUENCE</scope>
    <source>
        <strain evidence="2">SBXCC001</strain>
    </source>
</reference>